<evidence type="ECO:0000259" key="1">
    <source>
        <dbReference type="PROSITE" id="PS51186"/>
    </source>
</evidence>
<dbReference type="Gene3D" id="3.40.630.30">
    <property type="match status" value="1"/>
</dbReference>
<dbReference type="Pfam" id="PF00583">
    <property type="entry name" value="Acetyltransf_1"/>
    <property type="match status" value="1"/>
</dbReference>
<name>A0A108UA74_9GAMM</name>
<dbReference type="GO" id="GO:0016747">
    <property type="term" value="F:acyltransferase activity, transferring groups other than amino-acyl groups"/>
    <property type="evidence" value="ECO:0007669"/>
    <property type="project" value="InterPro"/>
</dbReference>
<dbReference type="InterPro" id="IPR000182">
    <property type="entry name" value="GNAT_dom"/>
</dbReference>
<protein>
    <recommendedName>
        <fullName evidence="1">N-acetyltransferase domain-containing protein</fullName>
    </recommendedName>
</protein>
<evidence type="ECO:0000313" key="3">
    <source>
        <dbReference type="Proteomes" id="UP000023435"/>
    </source>
</evidence>
<dbReference type="SUPFAM" id="SSF55729">
    <property type="entry name" value="Acyl-CoA N-acyltransferases (Nat)"/>
    <property type="match status" value="1"/>
</dbReference>
<dbReference type="PROSITE" id="PS51186">
    <property type="entry name" value="GNAT"/>
    <property type="match status" value="1"/>
</dbReference>
<dbReference type="RefSeq" id="WP_036103390.1">
    <property type="nucleotide sequence ID" value="NZ_JAJA02000001.1"/>
</dbReference>
<dbReference type="AlphaFoldDB" id="A0A108UA74"/>
<reference evidence="2 3" key="1">
    <citation type="journal article" date="2014" name="Genome Announc.">
        <title>Draft Genome Sequence of Lysobacter capsici AZ78, a Bacterium Antagonistic to Plant-Pathogenic Oomycetes.</title>
        <authorList>
            <person name="Puopolo G."/>
            <person name="Sonego P."/>
            <person name="Engelen K."/>
            <person name="Pertot I."/>
        </authorList>
    </citation>
    <scope>NUCLEOTIDE SEQUENCE [LARGE SCALE GENOMIC DNA]</scope>
    <source>
        <strain evidence="2 3">AZ78</strain>
    </source>
</reference>
<proteinExistence type="predicted"/>
<evidence type="ECO:0000313" key="2">
    <source>
        <dbReference type="EMBL" id="KWS05396.1"/>
    </source>
</evidence>
<dbReference type="OrthoDB" id="9805924at2"/>
<accession>A0A108UA74</accession>
<keyword evidence="3" id="KW-1185">Reference proteome</keyword>
<dbReference type="InterPro" id="IPR016181">
    <property type="entry name" value="Acyl_CoA_acyltransferase"/>
</dbReference>
<gene>
    <name evidence="2" type="ORF">AZ78_2948</name>
</gene>
<comment type="caution">
    <text evidence="2">The sequence shown here is derived from an EMBL/GenBank/DDBJ whole genome shotgun (WGS) entry which is preliminary data.</text>
</comment>
<feature type="domain" description="N-acetyltransferase" evidence="1">
    <location>
        <begin position="21"/>
        <end position="172"/>
    </location>
</feature>
<dbReference type="EMBL" id="JAJA02000001">
    <property type="protein sequence ID" value="KWS05396.1"/>
    <property type="molecule type" value="Genomic_DNA"/>
</dbReference>
<sequence>MNAPLAVSETAAIHPLPAPGLVVRPVVRADAPILIALCEEHAGNRALERRPYGPPRAQPLELLEVLFEPPFGAWAWIAEIDGALVGYASATAGFSMLERAYCLHLDEPYLRAAGRDRGVETELLRHALDAAQRFGCLNLQCQSPAWSEAARELDAPLRAVRIEAVRYVMRMESDVAQA</sequence>
<dbReference type="CDD" id="cd04301">
    <property type="entry name" value="NAT_SF"/>
    <property type="match status" value="1"/>
</dbReference>
<dbReference type="Proteomes" id="UP000023435">
    <property type="component" value="Unassembled WGS sequence"/>
</dbReference>
<organism evidence="2 3">
    <name type="scientific">Lysobacter capsici AZ78</name>
    <dbReference type="NCBI Taxonomy" id="1444315"/>
    <lineage>
        <taxon>Bacteria</taxon>
        <taxon>Pseudomonadati</taxon>
        <taxon>Pseudomonadota</taxon>
        <taxon>Gammaproteobacteria</taxon>
        <taxon>Lysobacterales</taxon>
        <taxon>Lysobacteraceae</taxon>
        <taxon>Lysobacter</taxon>
    </lineage>
</organism>